<name>A0A933VXZ0_RHOPL</name>
<gene>
    <name evidence="4" type="ORF">HZA66_24240</name>
</gene>
<dbReference type="Gene3D" id="3.30.2310.20">
    <property type="entry name" value="RelE-like"/>
    <property type="match status" value="1"/>
</dbReference>
<dbReference type="Pfam" id="PF05016">
    <property type="entry name" value="ParE_toxin"/>
    <property type="match status" value="1"/>
</dbReference>
<organism evidence="4 5">
    <name type="scientific">Rhodopseudomonas palustris</name>
    <dbReference type="NCBI Taxonomy" id="1076"/>
    <lineage>
        <taxon>Bacteria</taxon>
        <taxon>Pseudomonadati</taxon>
        <taxon>Pseudomonadota</taxon>
        <taxon>Alphaproteobacteria</taxon>
        <taxon>Hyphomicrobiales</taxon>
        <taxon>Nitrobacteraceae</taxon>
        <taxon>Rhodopseudomonas</taxon>
    </lineage>
</organism>
<evidence type="ECO:0000256" key="1">
    <source>
        <dbReference type="ARBA" id="ARBA00006226"/>
    </source>
</evidence>
<comment type="caution">
    <text evidence="4">The sequence shown here is derived from an EMBL/GenBank/DDBJ whole genome shotgun (WGS) entry which is preliminary data.</text>
</comment>
<evidence type="ECO:0000256" key="2">
    <source>
        <dbReference type="ARBA" id="ARBA00022649"/>
    </source>
</evidence>
<protein>
    <recommendedName>
        <fullName evidence="3">Toxin</fullName>
    </recommendedName>
</protein>
<sequence length="98" mass="11060">MANRARKSPEAERDIAAIWRFVASDNIKAADRLLETFEKVFDVLAQSPLVGRARPELSPKLRSFPSGSHVLYYLPLKDGVVVVRVLHGRQDISPEDFK</sequence>
<reference evidence="4" key="1">
    <citation type="submission" date="2020-07" db="EMBL/GenBank/DDBJ databases">
        <title>Huge and variable diversity of episymbiotic CPR bacteria and DPANN archaea in groundwater ecosystems.</title>
        <authorList>
            <person name="He C.Y."/>
            <person name="Keren R."/>
            <person name="Whittaker M."/>
            <person name="Farag I.F."/>
            <person name="Doudna J."/>
            <person name="Cate J.H.D."/>
            <person name="Banfield J.F."/>
        </authorList>
    </citation>
    <scope>NUCLEOTIDE SEQUENCE</scope>
    <source>
        <strain evidence="4">NC_groundwater_1818_Pr3_B-0.1um_66_35</strain>
    </source>
</reference>
<dbReference type="InterPro" id="IPR028344">
    <property type="entry name" value="ParE1/4"/>
</dbReference>
<evidence type="ECO:0000256" key="3">
    <source>
        <dbReference type="PIRNR" id="PIRNR029218"/>
    </source>
</evidence>
<dbReference type="Proteomes" id="UP000782519">
    <property type="component" value="Unassembled WGS sequence"/>
</dbReference>
<dbReference type="PANTHER" id="PTHR33755">
    <property type="entry name" value="TOXIN PARE1-RELATED"/>
    <property type="match status" value="1"/>
</dbReference>
<accession>A0A933VXZ0</accession>
<dbReference type="PANTHER" id="PTHR33755:SF6">
    <property type="entry name" value="PLASMID STABILIZATION SYSTEM PROTEIN"/>
    <property type="match status" value="1"/>
</dbReference>
<proteinExistence type="inferred from homology"/>
<comment type="similarity">
    <text evidence="1 3">Belongs to the RelE toxin family.</text>
</comment>
<evidence type="ECO:0000313" key="4">
    <source>
        <dbReference type="EMBL" id="MBI5132562.1"/>
    </source>
</evidence>
<evidence type="ECO:0000313" key="5">
    <source>
        <dbReference type="Proteomes" id="UP000782519"/>
    </source>
</evidence>
<keyword evidence="2" id="KW-1277">Toxin-antitoxin system</keyword>
<dbReference type="EMBL" id="JACRJB010000068">
    <property type="protein sequence ID" value="MBI5132562.1"/>
    <property type="molecule type" value="Genomic_DNA"/>
</dbReference>
<dbReference type="PIRSF" id="PIRSF029218">
    <property type="entry name" value="ParE"/>
    <property type="match status" value="1"/>
</dbReference>
<dbReference type="InterPro" id="IPR035093">
    <property type="entry name" value="RelE/ParE_toxin_dom_sf"/>
</dbReference>
<dbReference type="InterPro" id="IPR051803">
    <property type="entry name" value="TA_system_RelE-like_toxin"/>
</dbReference>
<dbReference type="AlphaFoldDB" id="A0A933VXZ0"/>
<dbReference type="InterPro" id="IPR007712">
    <property type="entry name" value="RelE/ParE_toxin"/>
</dbReference>